<dbReference type="InterPro" id="IPR004710">
    <property type="entry name" value="Bilac:Na_transpt"/>
</dbReference>
<feature type="transmembrane region" description="Helical" evidence="5">
    <location>
        <begin position="172"/>
        <end position="191"/>
    </location>
</feature>
<dbReference type="PANTHER" id="PTHR10361">
    <property type="entry name" value="SODIUM-BILE ACID COTRANSPORTER"/>
    <property type="match status" value="1"/>
</dbReference>
<evidence type="ECO:0000256" key="2">
    <source>
        <dbReference type="ARBA" id="ARBA00022692"/>
    </source>
</evidence>
<comment type="subcellular location">
    <subcellularLocation>
        <location evidence="1">Membrane</location>
        <topology evidence="1">Multi-pass membrane protein</topology>
    </subcellularLocation>
</comment>
<feature type="transmembrane region" description="Helical" evidence="5">
    <location>
        <begin position="228"/>
        <end position="249"/>
    </location>
</feature>
<evidence type="ECO:0000256" key="1">
    <source>
        <dbReference type="ARBA" id="ARBA00004141"/>
    </source>
</evidence>
<keyword evidence="4 5" id="KW-0472">Membrane</keyword>
<feature type="transmembrane region" description="Helical" evidence="5">
    <location>
        <begin position="99"/>
        <end position="121"/>
    </location>
</feature>
<evidence type="ECO:0000313" key="7">
    <source>
        <dbReference type="Proteomes" id="UP001170624"/>
    </source>
</evidence>
<dbReference type="GO" id="GO:0016020">
    <property type="term" value="C:membrane"/>
    <property type="evidence" value="ECO:0007669"/>
    <property type="project" value="UniProtKB-SubCell"/>
</dbReference>
<comment type="caution">
    <text evidence="6">The sequence shown here is derived from an EMBL/GenBank/DDBJ whole genome shotgun (WGS) entry which is preliminary data.</text>
</comment>
<dbReference type="RefSeq" id="WP_303497745.1">
    <property type="nucleotide sequence ID" value="NZ_JAUOPU010000001.1"/>
</dbReference>
<organism evidence="6 7">
    <name type="scientific">Photobacterium sanguinicancri</name>
    <dbReference type="NCBI Taxonomy" id="875932"/>
    <lineage>
        <taxon>Bacteria</taxon>
        <taxon>Pseudomonadati</taxon>
        <taxon>Pseudomonadota</taxon>
        <taxon>Gammaproteobacteria</taxon>
        <taxon>Vibrionales</taxon>
        <taxon>Vibrionaceae</taxon>
        <taxon>Photobacterium</taxon>
    </lineage>
</organism>
<feature type="transmembrane region" description="Helical" evidence="5">
    <location>
        <begin position="197"/>
        <end position="216"/>
    </location>
</feature>
<feature type="transmembrane region" description="Helical" evidence="5">
    <location>
        <begin position="133"/>
        <end position="151"/>
    </location>
</feature>
<sequence length="285" mass="30432">MSQILLTVALPMALAWMMLCVGMTLSVFDFKRVSQYPFKVIAALLAQLVGLPLLAYAIITLLGLPEPIAVGLWLLALAPGGASSNAITHLSGGDSALSITITAISSVVIPFTMPLLLTLFMPELSLVIPLKTAILQLTAVTLLPVLVGMALRHYTDELWFTPFAEKAGKSALWALFFTVIITVSANTEVFHLFASKAAVAVIALCVTGMVMGALIARIMGEKSAVVKTFAIEVGVQNAGTAIFAAVILLGRPEFAITPLLYGILMNIPPFGLIYFYRARQRKVLA</sequence>
<dbReference type="InterPro" id="IPR002657">
    <property type="entry name" value="BilAc:Na_symport/Acr3"/>
</dbReference>
<evidence type="ECO:0000256" key="4">
    <source>
        <dbReference type="ARBA" id="ARBA00023136"/>
    </source>
</evidence>
<accession>A0AAW7XYZ0</accession>
<keyword evidence="3 5" id="KW-1133">Transmembrane helix</keyword>
<evidence type="ECO:0000313" key="6">
    <source>
        <dbReference type="EMBL" id="MDO6541010.1"/>
    </source>
</evidence>
<dbReference type="Gene3D" id="1.20.1530.20">
    <property type="match status" value="1"/>
</dbReference>
<dbReference type="EMBL" id="JAUOPU010000001">
    <property type="protein sequence ID" value="MDO6541010.1"/>
    <property type="molecule type" value="Genomic_DNA"/>
</dbReference>
<feature type="transmembrane region" description="Helical" evidence="5">
    <location>
        <begin position="40"/>
        <end position="62"/>
    </location>
</feature>
<dbReference type="PANTHER" id="PTHR10361:SF28">
    <property type="entry name" value="P3 PROTEIN-RELATED"/>
    <property type="match status" value="1"/>
</dbReference>
<keyword evidence="2 5" id="KW-0812">Transmembrane</keyword>
<dbReference type="AlphaFoldDB" id="A0AAW7XYZ0"/>
<feature type="transmembrane region" description="Helical" evidence="5">
    <location>
        <begin position="6"/>
        <end position="28"/>
    </location>
</feature>
<evidence type="ECO:0000256" key="5">
    <source>
        <dbReference type="SAM" id="Phobius"/>
    </source>
</evidence>
<evidence type="ECO:0000256" key="3">
    <source>
        <dbReference type="ARBA" id="ARBA00022989"/>
    </source>
</evidence>
<name>A0AAW7XYZ0_9GAMM</name>
<reference evidence="6" key="1">
    <citation type="submission" date="2023-07" db="EMBL/GenBank/DDBJ databases">
        <title>Genome content predicts the carbon catabolic preferences of heterotrophic bacteria.</title>
        <authorList>
            <person name="Gralka M."/>
        </authorList>
    </citation>
    <scope>NUCLEOTIDE SEQUENCE</scope>
    <source>
        <strain evidence="6">G2M05</strain>
    </source>
</reference>
<dbReference type="Pfam" id="PF01758">
    <property type="entry name" value="SBF"/>
    <property type="match status" value="1"/>
</dbReference>
<dbReference type="Proteomes" id="UP001170624">
    <property type="component" value="Unassembled WGS sequence"/>
</dbReference>
<gene>
    <name evidence="6" type="ORF">Q4568_00620</name>
</gene>
<dbReference type="InterPro" id="IPR038770">
    <property type="entry name" value="Na+/solute_symporter_sf"/>
</dbReference>
<protein>
    <submittedName>
        <fullName evidence="6">Bile acid:sodium symporter family protein</fullName>
    </submittedName>
</protein>
<proteinExistence type="predicted"/>
<feature type="transmembrane region" description="Helical" evidence="5">
    <location>
        <begin position="255"/>
        <end position="276"/>
    </location>
</feature>
<feature type="transmembrane region" description="Helical" evidence="5">
    <location>
        <begin position="68"/>
        <end position="87"/>
    </location>
</feature>